<comment type="caution">
    <text evidence="1">The sequence shown here is derived from an EMBL/GenBank/DDBJ whole genome shotgun (WGS) entry which is preliminary data.</text>
</comment>
<organism evidence="1 2">
    <name type="scientific">Ceratodon purpureus</name>
    <name type="common">Fire moss</name>
    <name type="synonym">Dicranum purpureum</name>
    <dbReference type="NCBI Taxonomy" id="3225"/>
    <lineage>
        <taxon>Eukaryota</taxon>
        <taxon>Viridiplantae</taxon>
        <taxon>Streptophyta</taxon>
        <taxon>Embryophyta</taxon>
        <taxon>Bryophyta</taxon>
        <taxon>Bryophytina</taxon>
        <taxon>Bryopsida</taxon>
        <taxon>Dicranidae</taxon>
        <taxon>Pseudoditrichales</taxon>
        <taxon>Ditrichaceae</taxon>
        <taxon>Ceratodon</taxon>
    </lineage>
</organism>
<dbReference type="EMBL" id="CM026426">
    <property type="protein sequence ID" value="KAG0572319.1"/>
    <property type="molecule type" value="Genomic_DNA"/>
</dbReference>
<dbReference type="Proteomes" id="UP000822688">
    <property type="component" value="Chromosome V"/>
</dbReference>
<dbReference type="PANTHER" id="PTHR48258">
    <property type="entry name" value="DUF4218 DOMAIN-CONTAINING PROTEIN-RELATED"/>
    <property type="match status" value="1"/>
</dbReference>
<evidence type="ECO:0000313" key="1">
    <source>
        <dbReference type="EMBL" id="KAG0572319.1"/>
    </source>
</evidence>
<protein>
    <submittedName>
        <fullName evidence="1">Uncharacterized protein</fullName>
    </submittedName>
</protein>
<reference evidence="1" key="1">
    <citation type="submission" date="2020-06" db="EMBL/GenBank/DDBJ databases">
        <title>WGS assembly of Ceratodon purpureus strain R40.</title>
        <authorList>
            <person name="Carey S.B."/>
            <person name="Jenkins J."/>
            <person name="Shu S."/>
            <person name="Lovell J.T."/>
            <person name="Sreedasyam A."/>
            <person name="Maumus F."/>
            <person name="Tiley G.P."/>
            <person name="Fernandez-Pozo N."/>
            <person name="Barry K."/>
            <person name="Chen C."/>
            <person name="Wang M."/>
            <person name="Lipzen A."/>
            <person name="Daum C."/>
            <person name="Saski C.A."/>
            <person name="Payton A.C."/>
            <person name="Mcbreen J.C."/>
            <person name="Conrad R.E."/>
            <person name="Kollar L.M."/>
            <person name="Olsson S."/>
            <person name="Huttunen S."/>
            <person name="Landis J.B."/>
            <person name="Wickett N.J."/>
            <person name="Johnson M.G."/>
            <person name="Rensing S.A."/>
            <person name="Grimwood J."/>
            <person name="Schmutz J."/>
            <person name="Mcdaniel S.F."/>
        </authorList>
    </citation>
    <scope>NUCLEOTIDE SEQUENCE</scope>
    <source>
        <strain evidence="1">R40</strain>
    </source>
</reference>
<sequence>MRSFFLENADILEPYRLQYAEVTQERANARQQWRSRHYARAGARAPNFPPHLSEIQPFPEWLRDTVQAQILTDMYVDEMVEAISKFPLLVAKKYCSLYSYGYHLRVQSAEEHLKTCDSGIAGTFIRACRAGVGDRNIVVAPVEYVGSLDEIIELDYGIFTQVVLVALWIKANYRGTNATMKRDRWGFTLANFNKIIDFGEDSFALPSHVQQVFFSDCSETPEWRVVIRTEPRGRRVVASATDREEGQLFQLGRDDEFEGLQIPVNISEDLPPRTEEGRVLLRKTCLGI</sequence>
<accession>A0A8T0HND0</accession>
<dbReference type="AlphaFoldDB" id="A0A8T0HND0"/>
<dbReference type="PANTHER" id="PTHR48258:SF14">
    <property type="entry name" value="OS02G0583300 PROTEIN"/>
    <property type="match status" value="1"/>
</dbReference>
<gene>
    <name evidence="1" type="ORF">KC19_VG084600</name>
</gene>
<proteinExistence type="predicted"/>
<keyword evidence="2" id="KW-1185">Reference proteome</keyword>
<name>A0A8T0HND0_CERPU</name>
<evidence type="ECO:0000313" key="2">
    <source>
        <dbReference type="Proteomes" id="UP000822688"/>
    </source>
</evidence>